<dbReference type="AlphaFoldDB" id="A0A1F5R424"/>
<organism evidence="1 2">
    <name type="scientific">Candidatus Edwardsbacteria bacterium GWF2_54_11</name>
    <dbReference type="NCBI Taxonomy" id="1817851"/>
    <lineage>
        <taxon>Bacteria</taxon>
        <taxon>Candidatus Edwardsiibacteriota</taxon>
    </lineage>
</organism>
<accession>A0A1F5R424</accession>
<dbReference type="EMBL" id="MFFM01000045">
    <property type="protein sequence ID" value="OGF09214.1"/>
    <property type="molecule type" value="Genomic_DNA"/>
</dbReference>
<reference evidence="1 2" key="1">
    <citation type="journal article" date="2016" name="Nat. Commun.">
        <title>Thousands of microbial genomes shed light on interconnected biogeochemical processes in an aquifer system.</title>
        <authorList>
            <person name="Anantharaman K."/>
            <person name="Brown C.T."/>
            <person name="Hug L.A."/>
            <person name="Sharon I."/>
            <person name="Castelle C.J."/>
            <person name="Probst A.J."/>
            <person name="Thomas B.C."/>
            <person name="Singh A."/>
            <person name="Wilkins M.J."/>
            <person name="Karaoz U."/>
            <person name="Brodie E.L."/>
            <person name="Williams K.H."/>
            <person name="Hubbard S.S."/>
            <person name="Banfield J.F."/>
        </authorList>
    </citation>
    <scope>NUCLEOTIDE SEQUENCE [LARGE SCALE GENOMIC DNA]</scope>
</reference>
<proteinExistence type="predicted"/>
<evidence type="ECO:0000313" key="2">
    <source>
        <dbReference type="Proteomes" id="UP000177230"/>
    </source>
</evidence>
<dbReference type="Proteomes" id="UP000177230">
    <property type="component" value="Unassembled WGS sequence"/>
</dbReference>
<sequence>MALSCFILILYVIPEKAGIQAIVLNRLNQEFRLLFTAKTQRTQRRLLIILLPASRSLGEGWSFPRLRESRFFNHKAHKACPEPCRREHKGLFIFLLSALDIKLITNVLSFLPRIKCGINPEPAGLACLTQGRLPAGIQGLIGHGFHGSFLGVFHCFRHSESGAPARQTEEST</sequence>
<protein>
    <submittedName>
        <fullName evidence="1">Uncharacterized protein</fullName>
    </submittedName>
</protein>
<comment type="caution">
    <text evidence="1">The sequence shown here is derived from an EMBL/GenBank/DDBJ whole genome shotgun (WGS) entry which is preliminary data.</text>
</comment>
<name>A0A1F5R424_9BACT</name>
<gene>
    <name evidence="1" type="ORF">A2024_04490</name>
</gene>
<evidence type="ECO:0000313" key="1">
    <source>
        <dbReference type="EMBL" id="OGF09214.1"/>
    </source>
</evidence>